<evidence type="ECO:0000256" key="1">
    <source>
        <dbReference type="ARBA" id="ARBA00001947"/>
    </source>
</evidence>
<feature type="domain" description="Amidohydrolase-related" evidence="2">
    <location>
        <begin position="53"/>
        <end position="435"/>
    </location>
</feature>
<dbReference type="SUPFAM" id="SSF51556">
    <property type="entry name" value="Metallo-dependent hydrolases"/>
    <property type="match status" value="1"/>
</dbReference>
<evidence type="ECO:0000313" key="4">
    <source>
        <dbReference type="Proteomes" id="UP000184052"/>
    </source>
</evidence>
<keyword evidence="4" id="KW-1185">Reference proteome</keyword>
<dbReference type="InterPro" id="IPR006680">
    <property type="entry name" value="Amidohydro-rel"/>
</dbReference>
<accession>A0A1M6IRM1</accession>
<gene>
    <name evidence="3" type="ORF">SAMN02745751_02405</name>
</gene>
<evidence type="ECO:0000259" key="2">
    <source>
        <dbReference type="Pfam" id="PF01979"/>
    </source>
</evidence>
<dbReference type="STRING" id="1121476.SAMN02745751_02405"/>
<dbReference type="PANTHER" id="PTHR11647">
    <property type="entry name" value="HYDRANTOINASE/DIHYDROPYRIMIDINASE FAMILY MEMBER"/>
    <property type="match status" value="1"/>
</dbReference>
<dbReference type="EMBL" id="FQZL01000018">
    <property type="protein sequence ID" value="SHJ36989.1"/>
    <property type="molecule type" value="Genomic_DNA"/>
</dbReference>
<protein>
    <submittedName>
        <fullName evidence="3">N-acyl-D-amino-acid deacylase</fullName>
    </submittedName>
</protein>
<dbReference type="InterPro" id="IPR011059">
    <property type="entry name" value="Metal-dep_hydrolase_composite"/>
</dbReference>
<dbReference type="Pfam" id="PF01979">
    <property type="entry name" value="Amidohydro_1"/>
    <property type="match status" value="1"/>
</dbReference>
<name>A0A1M6IRM1_9FIRM</name>
<dbReference type="InterPro" id="IPR050378">
    <property type="entry name" value="Metallo-dep_Hydrolases_sf"/>
</dbReference>
<dbReference type="InterPro" id="IPR032466">
    <property type="entry name" value="Metal_Hydrolase"/>
</dbReference>
<reference evidence="3 4" key="1">
    <citation type="submission" date="2016-11" db="EMBL/GenBank/DDBJ databases">
        <authorList>
            <person name="Jaros S."/>
            <person name="Januszkiewicz K."/>
            <person name="Wedrychowicz H."/>
        </authorList>
    </citation>
    <scope>NUCLEOTIDE SEQUENCE [LARGE SCALE GENOMIC DNA]</scope>
    <source>
        <strain evidence="3 4">DSM 17477</strain>
    </source>
</reference>
<dbReference type="Proteomes" id="UP000184052">
    <property type="component" value="Unassembled WGS sequence"/>
</dbReference>
<dbReference type="SUPFAM" id="SSF51338">
    <property type="entry name" value="Composite domain of metallo-dependent hydrolases"/>
    <property type="match status" value="1"/>
</dbReference>
<dbReference type="PANTHER" id="PTHR11647:SF1">
    <property type="entry name" value="COLLAPSIN RESPONSE MEDIATOR PROTEIN"/>
    <property type="match status" value="1"/>
</dbReference>
<dbReference type="AlphaFoldDB" id="A0A1M6IRM1"/>
<comment type="cofactor">
    <cofactor evidence="1">
        <name>Zn(2+)</name>
        <dbReference type="ChEBI" id="CHEBI:29105"/>
    </cofactor>
</comment>
<organism evidence="3 4">
    <name type="scientific">Dethiosulfatibacter aminovorans DSM 17477</name>
    <dbReference type="NCBI Taxonomy" id="1121476"/>
    <lineage>
        <taxon>Bacteria</taxon>
        <taxon>Bacillati</taxon>
        <taxon>Bacillota</taxon>
        <taxon>Tissierellia</taxon>
        <taxon>Dethiosulfatibacter</taxon>
    </lineage>
</organism>
<dbReference type="RefSeq" id="WP_073049828.1">
    <property type="nucleotide sequence ID" value="NZ_FQZL01000018.1"/>
</dbReference>
<dbReference type="GO" id="GO:0016810">
    <property type="term" value="F:hydrolase activity, acting on carbon-nitrogen (but not peptide) bonds"/>
    <property type="evidence" value="ECO:0007669"/>
    <property type="project" value="InterPro"/>
</dbReference>
<sequence>MYDIKIINARYPDYDTNELKVDDICIKDGKIEYIGKTSEGAKVEIDGKGLVTSPGFIDIHMHEEELDRYPDLSRFYVAERMLKMGVTTALGGNCGINYQPPEEFIEAVGKHGSPINYMLKIGYNTFRKNAGLDSPFDPMSPEVLEQIKREIVRTLETGVKGISFGIEYSPGISYEEMLEVSKLLDPERHMVSAHYRKDGADSMTSVEEMIGLSRESNVPMQISHIGSCSGYGFMEKSLEMIDKANGDGIDVMADCYPYNAFCTYIGSTVFEDGCIEKWDVGYDSIMMTEEPYRNMHCTKEIFNDARTNYPDMLAVAFVMKEKEIIDAMKHPCVMIGSDEIYNGSKGHPRGAGSFPRVLGKYVREEKIMSLVEALNKMTKMPADRLGLTRKGQIREGFHADITMFSEGSIIDRADFNNPIEPPEGIEYVFVNGRMVLRDGEILDGTAGGFISA</sequence>
<evidence type="ECO:0000313" key="3">
    <source>
        <dbReference type="EMBL" id="SHJ36989.1"/>
    </source>
</evidence>
<proteinExistence type="predicted"/>
<dbReference type="OrthoDB" id="9775607at2"/>
<dbReference type="Gene3D" id="3.20.20.140">
    <property type="entry name" value="Metal-dependent hydrolases"/>
    <property type="match status" value="1"/>
</dbReference>